<feature type="region of interest" description="Disordered" evidence="2">
    <location>
        <begin position="167"/>
        <end position="190"/>
    </location>
</feature>
<proteinExistence type="predicted"/>
<dbReference type="GO" id="GO:0005634">
    <property type="term" value="C:nucleus"/>
    <property type="evidence" value="ECO:0007669"/>
    <property type="project" value="TreeGrafter"/>
</dbReference>
<dbReference type="InterPro" id="IPR037201">
    <property type="entry name" value="CacyBP_N"/>
</dbReference>
<dbReference type="EMBL" id="SNRW01001554">
    <property type="protein sequence ID" value="KAA6395949.1"/>
    <property type="molecule type" value="Genomic_DNA"/>
</dbReference>
<reference evidence="4 5" key="1">
    <citation type="submission" date="2019-03" db="EMBL/GenBank/DDBJ databases">
        <title>Single cell metagenomics reveals metabolic interactions within the superorganism composed of flagellate Streblomastix strix and complex community of Bacteroidetes bacteria on its surface.</title>
        <authorList>
            <person name="Treitli S.C."/>
            <person name="Kolisko M."/>
            <person name="Husnik F."/>
            <person name="Keeling P."/>
            <person name="Hampl V."/>
        </authorList>
    </citation>
    <scope>NUCLEOTIDE SEQUENCE [LARGE SCALE GENOMIC DNA]</scope>
    <source>
        <strain evidence="4">ST1C</strain>
    </source>
</reference>
<evidence type="ECO:0000313" key="5">
    <source>
        <dbReference type="Proteomes" id="UP000324800"/>
    </source>
</evidence>
<evidence type="ECO:0000313" key="4">
    <source>
        <dbReference type="EMBL" id="KAA6395949.1"/>
    </source>
</evidence>
<evidence type="ECO:0000256" key="1">
    <source>
        <dbReference type="SAM" id="Coils"/>
    </source>
</evidence>
<dbReference type="InterPro" id="IPR008978">
    <property type="entry name" value="HSP20-like_chaperone"/>
</dbReference>
<dbReference type="PANTHER" id="PTHR13164">
    <property type="entry name" value="CALICYLIN BINDING PROTEIN"/>
    <property type="match status" value="1"/>
</dbReference>
<dbReference type="Pfam" id="PF04969">
    <property type="entry name" value="CS"/>
    <property type="match status" value="1"/>
</dbReference>
<sequence length="257" mass="30177">MEEKGNPIDLDIAELERLLAIAERAKVKQVIEQRIKELRAEKETHENEELIPIPEPVAQPITKSYIDIQDAAFAQEDDNILLYWELAGIGQVDREKIQATFEQTSVVCTIEGFNEKNYRFSIGPLYNKIRPKDAKYKVLKNQIKFILPKLVFPDHWPQLKKVVNRLAQKQEEDEEKKKKKGKDGKKDPQEEIMDLMRNLYQNGDPQMKQMIAKTWTETQDRKQGKLPPQDYSHMHDHDHDHHDHGHGHMHDDFDDDL</sequence>
<dbReference type="AlphaFoldDB" id="A0A5J4WP19"/>
<evidence type="ECO:0000259" key="3">
    <source>
        <dbReference type="PROSITE" id="PS51203"/>
    </source>
</evidence>
<evidence type="ECO:0000256" key="2">
    <source>
        <dbReference type="SAM" id="MobiDB-lite"/>
    </source>
</evidence>
<dbReference type="OrthoDB" id="164025at2759"/>
<keyword evidence="1" id="KW-0175">Coiled coil</keyword>
<dbReference type="PROSITE" id="PS51203">
    <property type="entry name" value="CS"/>
    <property type="match status" value="1"/>
</dbReference>
<protein>
    <submittedName>
        <fullName evidence="4">Putative calcyclin-binding protein</fullName>
    </submittedName>
</protein>
<dbReference type="SUPFAM" id="SSF140106">
    <property type="entry name" value="Calcyclin-binding protein-like"/>
    <property type="match status" value="1"/>
</dbReference>
<accession>A0A5J4WP19</accession>
<dbReference type="SUPFAM" id="SSF49764">
    <property type="entry name" value="HSP20-like chaperones"/>
    <property type="match status" value="1"/>
</dbReference>
<dbReference type="InterPro" id="IPR052289">
    <property type="entry name" value="Calcyclin-binding_UBL-bridge"/>
</dbReference>
<gene>
    <name evidence="4" type="ORF">EZS28_008520</name>
</gene>
<organism evidence="4 5">
    <name type="scientific">Streblomastix strix</name>
    <dbReference type="NCBI Taxonomy" id="222440"/>
    <lineage>
        <taxon>Eukaryota</taxon>
        <taxon>Metamonada</taxon>
        <taxon>Preaxostyla</taxon>
        <taxon>Oxymonadida</taxon>
        <taxon>Streblomastigidae</taxon>
        <taxon>Streblomastix</taxon>
    </lineage>
</organism>
<feature type="compositionally biased region" description="Basic and acidic residues" evidence="2">
    <location>
        <begin position="232"/>
        <end position="251"/>
    </location>
</feature>
<name>A0A5J4WP19_9EUKA</name>
<dbReference type="Proteomes" id="UP000324800">
    <property type="component" value="Unassembled WGS sequence"/>
</dbReference>
<feature type="region of interest" description="Disordered" evidence="2">
    <location>
        <begin position="215"/>
        <end position="257"/>
    </location>
</feature>
<dbReference type="PANTHER" id="PTHR13164:SF3">
    <property type="entry name" value="CALCYCLIN-BINDING PROTEIN"/>
    <property type="match status" value="1"/>
</dbReference>
<feature type="coiled-coil region" evidence="1">
    <location>
        <begin position="21"/>
        <end position="48"/>
    </location>
</feature>
<feature type="domain" description="CS" evidence="3">
    <location>
        <begin position="60"/>
        <end position="160"/>
    </location>
</feature>
<dbReference type="Gene3D" id="2.60.40.790">
    <property type="match status" value="1"/>
</dbReference>
<dbReference type="InterPro" id="IPR007052">
    <property type="entry name" value="CS_dom"/>
</dbReference>
<comment type="caution">
    <text evidence="4">The sequence shown here is derived from an EMBL/GenBank/DDBJ whole genome shotgun (WGS) entry which is preliminary data.</text>
</comment>